<dbReference type="AlphaFoldDB" id="A0AAE0A4P2"/>
<evidence type="ECO:0000313" key="1">
    <source>
        <dbReference type="EMBL" id="KAK3199896.1"/>
    </source>
</evidence>
<gene>
    <name evidence="1" type="ORF">Dsin_023311</name>
</gene>
<protein>
    <submittedName>
        <fullName evidence="1">Uncharacterized protein</fullName>
    </submittedName>
</protein>
<dbReference type="Proteomes" id="UP001281410">
    <property type="component" value="Unassembled WGS sequence"/>
</dbReference>
<evidence type="ECO:0000313" key="2">
    <source>
        <dbReference type="Proteomes" id="UP001281410"/>
    </source>
</evidence>
<dbReference type="EMBL" id="JANJYJ010000007">
    <property type="protein sequence ID" value="KAK3199896.1"/>
    <property type="molecule type" value="Genomic_DNA"/>
</dbReference>
<comment type="caution">
    <text evidence="1">The sequence shown here is derived from an EMBL/GenBank/DDBJ whole genome shotgun (WGS) entry which is preliminary data.</text>
</comment>
<accession>A0AAE0A4P2</accession>
<sequence length="122" mass="13761">MATLETIVSAIKQIDTKKDDLRKAYDDLQSNSSILSSCSLSWSDLDAHFTQIQNSLTHRFHLLESLQSTHSNFPQFDKPTHSPSDIVKDLPLSTPVLSQDRVDTVVTRSELWTLCEKMDGRG</sequence>
<name>A0AAE0A4P2_9ROSI</name>
<proteinExistence type="predicted"/>
<keyword evidence="2" id="KW-1185">Reference proteome</keyword>
<organism evidence="1 2">
    <name type="scientific">Dipteronia sinensis</name>
    <dbReference type="NCBI Taxonomy" id="43782"/>
    <lineage>
        <taxon>Eukaryota</taxon>
        <taxon>Viridiplantae</taxon>
        <taxon>Streptophyta</taxon>
        <taxon>Embryophyta</taxon>
        <taxon>Tracheophyta</taxon>
        <taxon>Spermatophyta</taxon>
        <taxon>Magnoliopsida</taxon>
        <taxon>eudicotyledons</taxon>
        <taxon>Gunneridae</taxon>
        <taxon>Pentapetalae</taxon>
        <taxon>rosids</taxon>
        <taxon>malvids</taxon>
        <taxon>Sapindales</taxon>
        <taxon>Sapindaceae</taxon>
        <taxon>Hippocastanoideae</taxon>
        <taxon>Acereae</taxon>
        <taxon>Dipteronia</taxon>
    </lineage>
</organism>
<reference evidence="1" key="1">
    <citation type="journal article" date="2023" name="Plant J.">
        <title>Genome sequences and population genomics provide insights into the demographic history, inbreeding, and mutation load of two 'living fossil' tree species of Dipteronia.</title>
        <authorList>
            <person name="Feng Y."/>
            <person name="Comes H.P."/>
            <person name="Chen J."/>
            <person name="Zhu S."/>
            <person name="Lu R."/>
            <person name="Zhang X."/>
            <person name="Li P."/>
            <person name="Qiu J."/>
            <person name="Olsen K.M."/>
            <person name="Qiu Y."/>
        </authorList>
    </citation>
    <scope>NUCLEOTIDE SEQUENCE</scope>
    <source>
        <strain evidence="1">NBL</strain>
    </source>
</reference>